<feature type="transmembrane region" description="Helical" evidence="10">
    <location>
        <begin position="662"/>
        <end position="686"/>
    </location>
</feature>
<keyword evidence="13" id="KW-1185">Reference proteome</keyword>
<feature type="transmembrane region" description="Helical" evidence="10">
    <location>
        <begin position="1094"/>
        <end position="1114"/>
    </location>
</feature>
<dbReference type="GO" id="GO:0016020">
    <property type="term" value="C:membrane"/>
    <property type="evidence" value="ECO:0007669"/>
    <property type="project" value="UniProtKB-SubCell"/>
</dbReference>
<keyword evidence="5 10" id="KW-1133">Transmembrane helix</keyword>
<evidence type="ECO:0000256" key="4">
    <source>
        <dbReference type="ARBA" id="ARBA00022729"/>
    </source>
</evidence>
<evidence type="ECO:0000256" key="5">
    <source>
        <dbReference type="ARBA" id="ARBA00022989"/>
    </source>
</evidence>
<feature type="transmembrane region" description="Helical" evidence="10">
    <location>
        <begin position="491"/>
        <end position="509"/>
    </location>
</feature>
<organism evidence="12 13">
    <name type="scientific">Pomacea canaliculata</name>
    <name type="common">Golden apple snail</name>
    <dbReference type="NCBI Taxonomy" id="400727"/>
    <lineage>
        <taxon>Eukaryota</taxon>
        <taxon>Metazoa</taxon>
        <taxon>Spiralia</taxon>
        <taxon>Lophotrochozoa</taxon>
        <taxon>Mollusca</taxon>
        <taxon>Gastropoda</taxon>
        <taxon>Caenogastropoda</taxon>
        <taxon>Architaenioglossa</taxon>
        <taxon>Ampullarioidea</taxon>
        <taxon>Ampullariidae</taxon>
        <taxon>Pomacea</taxon>
    </lineage>
</organism>
<dbReference type="InterPro" id="IPR046791">
    <property type="entry name" value="Polycystin_dom"/>
</dbReference>
<keyword evidence="6 10" id="KW-0472">Membrane</keyword>
<comment type="caution">
    <text evidence="12">The sequence shown here is derived from an EMBL/GenBank/DDBJ whole genome shotgun (WGS) entry which is preliminary data.</text>
</comment>
<sequence>MMTSLTKLKTYRRSLLINEVMPQLEMTLNAMTETLLVGMVVGQEPERAARGGLSLMACKTTGETLASNELEVDPNNVALKIHALIPESEVDLNHAELDVKANVFTKNPYPSSDLSSYDITSPVVKLDVRGKNGTVRVNKLTVTIKRGSKIDIPAMETFSSNDTHQGPNNLLYHRLPLTSPHSAIITYIKLPPDMEAVTAYFRLGNNNDTYTYEYLSFIDSCRVWDEENRKWSPACKISDLSSLEKTVCECENPPGMTFASSFLVPPTTIDFRLAFSKFDVNNAWVYGTMIGLLLVWVLGVLWARRQDKADRERWQVGFLTDNVVGSSYFYLLTVHTGLKRGSGTKSNISFVITGSQTDSGVRGLTDGKRSLATGSVMSYIMATSTCLGDLDYMRVWHDNSGGYQASWYLSRMSVEDLQTGQRYMFVCERWFAMDKDDGLVDRLVPLAQQDEVMSFDNLFSEFTKLGLTDTHLWFSCLLRPAPSAFTRVQRLSCCVVLLLLTMITSAMFYKPEDNETGASTNSMGLEVKIGIMRFSPTTLWTSFVSILITSIPTSLFVVMFRYSRPKPGPRARPTTRQHNQNLEASEDNKLEQKDKSGQAERSVADLPENKLQENPLPYYCRYVTWLILLTTAALCAFFLVMYSMQWGKTTSGEWLTSFFASFFESIFVVDPIKVVIAIALLLAFCAQNPYKDTAHKEHVDMECMLEEAKTLGVDDAGLPAIPPDPVPQKVLLKARRRREQEQTSQRVFFELLLYTFFVFCVFCLSYTNRDENSNRMYQHLSNMYFDSKRNLKNPPFLFEDWLNDTMRPTLFPRVDTQGNTLQQGERVFTSDPVTFRVGPVRVRQLRMPVRENRGNYPQLINSRHYVPPYKWEEEERGRFCVGWKSLTCSYDDLETRLSRVAWTYQTLSDVSVLPVWGEYSTYSSGGYIMDFSVNWDVVSDTLEELQDGAWLDNQTRAVFVEFSLYNPDSNLFAYMRLVAEFPETGDTLVWKDIKILRIDHHMQAADLYILIGEIIAVVAVIILTVVIVVKLKKQKLSFFSDFWQVLDVCTALCSYVAITFYAIKYLTVNDSMAAWRQNPKAYVDFYQAAFWDALYGYMLAAAVFITTLRLLRVLGYNKRLTAIGTVLSMSGRDLLGFSVVFLVVFVAYLSAGYLMFMTSQRDFRSPWHCALALYQILLGRNVLSIISVDGVLFAWIYFISFIVLVFLILMTMFQAILCNTSSIVQADLKTVPPPYGLTNLFVKFYHSAIVDWLPPWLLARRAKAEVNFLPTPSAASTDSGPLQSEAGKKTQQQDERVQGVTQECCRRCCSTWTK</sequence>
<feature type="transmembrane region" description="Helical" evidence="10">
    <location>
        <begin position="1134"/>
        <end position="1153"/>
    </location>
</feature>
<evidence type="ECO:0000313" key="12">
    <source>
        <dbReference type="EMBL" id="PVD38502.1"/>
    </source>
</evidence>
<feature type="region of interest" description="Disordered" evidence="9">
    <location>
        <begin position="565"/>
        <end position="606"/>
    </location>
</feature>
<feature type="transmembrane region" description="Helical" evidence="10">
    <location>
        <begin position="1007"/>
        <end position="1029"/>
    </location>
</feature>
<dbReference type="GO" id="GO:0005509">
    <property type="term" value="F:calcium ion binding"/>
    <property type="evidence" value="ECO:0007669"/>
    <property type="project" value="InterPro"/>
</dbReference>
<comment type="similarity">
    <text evidence="2">Belongs to the polycystin family.</text>
</comment>
<dbReference type="Proteomes" id="UP000245119">
    <property type="component" value="Linkage Group LG1"/>
</dbReference>
<name>A0A2T7PYJ9_POMCA</name>
<dbReference type="EMBL" id="PZQS01000001">
    <property type="protein sequence ID" value="PVD38502.1"/>
    <property type="molecule type" value="Genomic_DNA"/>
</dbReference>
<feature type="transmembrane region" description="Helical" evidence="10">
    <location>
        <begin position="1041"/>
        <end position="1063"/>
    </location>
</feature>
<feature type="transmembrane region" description="Helical" evidence="10">
    <location>
        <begin position="539"/>
        <end position="562"/>
    </location>
</feature>
<feature type="transmembrane region" description="Helical" evidence="10">
    <location>
        <begin position="283"/>
        <end position="303"/>
    </location>
</feature>
<feature type="compositionally biased region" description="Basic and acidic residues" evidence="9">
    <location>
        <begin position="586"/>
        <end position="598"/>
    </location>
</feature>
<feature type="transmembrane region" description="Helical" evidence="10">
    <location>
        <begin position="747"/>
        <end position="767"/>
    </location>
</feature>
<dbReference type="PROSITE" id="PS50095">
    <property type="entry name" value="PLAT"/>
    <property type="match status" value="1"/>
</dbReference>
<dbReference type="InterPro" id="IPR051223">
    <property type="entry name" value="Polycystin"/>
</dbReference>
<comment type="subcellular location">
    <subcellularLocation>
        <location evidence="1">Membrane</location>
        <topology evidence="1">Multi-pass membrane protein</topology>
    </subcellularLocation>
</comment>
<evidence type="ECO:0000256" key="6">
    <source>
        <dbReference type="ARBA" id="ARBA00023136"/>
    </source>
</evidence>
<feature type="compositionally biased region" description="Basic residues" evidence="9">
    <location>
        <begin position="565"/>
        <end position="575"/>
    </location>
</feature>
<evidence type="ECO:0000256" key="3">
    <source>
        <dbReference type="ARBA" id="ARBA00022692"/>
    </source>
</evidence>
<feature type="domain" description="PLAT" evidence="11">
    <location>
        <begin position="328"/>
        <end position="445"/>
    </location>
</feature>
<dbReference type="Pfam" id="PF20519">
    <property type="entry name" value="Polycystin_dom"/>
    <property type="match status" value="1"/>
</dbReference>
<dbReference type="OrthoDB" id="10039908at2759"/>
<dbReference type="InterPro" id="IPR003915">
    <property type="entry name" value="PKD_2"/>
</dbReference>
<keyword evidence="7" id="KW-0325">Glycoprotein</keyword>
<dbReference type="PRINTS" id="PR01433">
    <property type="entry name" value="POLYCYSTIN2"/>
</dbReference>
<evidence type="ECO:0000256" key="9">
    <source>
        <dbReference type="SAM" id="MobiDB-lite"/>
    </source>
</evidence>
<dbReference type="InterPro" id="IPR001024">
    <property type="entry name" value="PLAT/LH2_dom"/>
</dbReference>
<dbReference type="InterPro" id="IPR036392">
    <property type="entry name" value="PLAT/LH2_dom_sf"/>
</dbReference>
<dbReference type="GO" id="GO:0005262">
    <property type="term" value="F:calcium channel activity"/>
    <property type="evidence" value="ECO:0007669"/>
    <property type="project" value="TreeGrafter"/>
</dbReference>
<dbReference type="InterPro" id="IPR013122">
    <property type="entry name" value="PKD1_2_channel"/>
</dbReference>
<dbReference type="STRING" id="400727.A0A2T7PYJ9"/>
<dbReference type="PANTHER" id="PTHR10877">
    <property type="entry name" value="POLYCYSTIN FAMILY MEMBER"/>
    <property type="match status" value="1"/>
</dbReference>
<evidence type="ECO:0000256" key="10">
    <source>
        <dbReference type="SAM" id="Phobius"/>
    </source>
</evidence>
<feature type="transmembrane region" description="Helical" evidence="10">
    <location>
        <begin position="1195"/>
        <end position="1217"/>
    </location>
</feature>
<evidence type="ECO:0000256" key="2">
    <source>
        <dbReference type="ARBA" id="ARBA00007200"/>
    </source>
</evidence>
<evidence type="ECO:0000259" key="11">
    <source>
        <dbReference type="PROSITE" id="PS50095"/>
    </source>
</evidence>
<dbReference type="Gene3D" id="2.60.60.20">
    <property type="entry name" value="PLAT/LH2 domain"/>
    <property type="match status" value="1"/>
</dbReference>
<dbReference type="Pfam" id="PF08016">
    <property type="entry name" value="PKD_channel"/>
    <property type="match status" value="1"/>
</dbReference>
<dbReference type="Gene3D" id="1.10.287.70">
    <property type="match status" value="1"/>
</dbReference>
<dbReference type="Pfam" id="PF01477">
    <property type="entry name" value="PLAT"/>
    <property type="match status" value="1"/>
</dbReference>
<feature type="compositionally biased region" description="Polar residues" evidence="9">
    <location>
        <begin position="1273"/>
        <end position="1282"/>
    </location>
</feature>
<dbReference type="SMART" id="SM00308">
    <property type="entry name" value="LH2"/>
    <property type="match status" value="1"/>
</dbReference>
<feature type="region of interest" description="Disordered" evidence="9">
    <location>
        <begin position="1272"/>
        <end position="1294"/>
    </location>
</feature>
<dbReference type="PANTHER" id="PTHR10877:SF194">
    <property type="entry name" value="LOCATION OF VULVA DEFECTIVE 1"/>
    <property type="match status" value="1"/>
</dbReference>
<dbReference type="SUPFAM" id="SSF49723">
    <property type="entry name" value="Lipase/lipooxygenase domain (PLAT/LH2 domain)"/>
    <property type="match status" value="1"/>
</dbReference>
<proteinExistence type="inferred from homology"/>
<gene>
    <name evidence="12" type="ORF">C0Q70_01117</name>
</gene>
<comment type="caution">
    <text evidence="8">Lacks conserved residue(s) required for the propagation of feature annotation.</text>
</comment>
<dbReference type="GO" id="GO:0050982">
    <property type="term" value="P:detection of mechanical stimulus"/>
    <property type="evidence" value="ECO:0007669"/>
    <property type="project" value="TreeGrafter"/>
</dbReference>
<evidence type="ECO:0000256" key="1">
    <source>
        <dbReference type="ARBA" id="ARBA00004141"/>
    </source>
</evidence>
<keyword evidence="3 10" id="KW-0812">Transmembrane</keyword>
<protein>
    <recommendedName>
        <fullName evidence="11">PLAT domain-containing protein</fullName>
    </recommendedName>
</protein>
<evidence type="ECO:0000256" key="7">
    <source>
        <dbReference type="ARBA" id="ARBA00023180"/>
    </source>
</evidence>
<evidence type="ECO:0000256" key="8">
    <source>
        <dbReference type="PROSITE-ProRule" id="PRU00152"/>
    </source>
</evidence>
<dbReference type="FunFam" id="2.60.60.20:FF:000022">
    <property type="entry name" value="Uncharacterized protein"/>
    <property type="match status" value="1"/>
</dbReference>
<keyword evidence="4" id="KW-0732">Signal</keyword>
<evidence type="ECO:0000313" key="13">
    <source>
        <dbReference type="Proteomes" id="UP000245119"/>
    </source>
</evidence>
<reference evidence="12 13" key="1">
    <citation type="submission" date="2018-04" db="EMBL/GenBank/DDBJ databases">
        <title>The genome of golden apple snail Pomacea canaliculata provides insight into stress tolerance and invasive adaptation.</title>
        <authorList>
            <person name="Liu C."/>
            <person name="Liu B."/>
            <person name="Ren Y."/>
            <person name="Zhang Y."/>
            <person name="Wang H."/>
            <person name="Li S."/>
            <person name="Jiang F."/>
            <person name="Yin L."/>
            <person name="Zhang G."/>
            <person name="Qian W."/>
            <person name="Fan W."/>
        </authorList>
    </citation>
    <scope>NUCLEOTIDE SEQUENCE [LARGE SCALE GENOMIC DNA]</scope>
    <source>
        <strain evidence="12">SZHN2017</strain>
        <tissue evidence="12">Muscle</tissue>
    </source>
</reference>
<feature type="transmembrane region" description="Helical" evidence="10">
    <location>
        <begin position="622"/>
        <end position="642"/>
    </location>
</feature>
<accession>A0A2T7PYJ9</accession>